<comment type="caution">
    <text evidence="3">The sequence shown here is derived from an EMBL/GenBank/DDBJ whole genome shotgun (WGS) entry which is preliminary data.</text>
</comment>
<feature type="region of interest" description="Disordered" evidence="1">
    <location>
        <begin position="352"/>
        <end position="490"/>
    </location>
</feature>
<name>A0A9Q1F3U1_SYNKA</name>
<dbReference type="OrthoDB" id="5987976at2759"/>
<dbReference type="EMBL" id="JAINUF010000009">
    <property type="protein sequence ID" value="KAJ8350503.1"/>
    <property type="molecule type" value="Genomic_DNA"/>
</dbReference>
<dbReference type="Pfam" id="PF16562">
    <property type="entry name" value="HECW_N"/>
    <property type="match status" value="1"/>
</dbReference>
<evidence type="ECO:0000256" key="1">
    <source>
        <dbReference type="SAM" id="MobiDB-lite"/>
    </source>
</evidence>
<evidence type="ECO:0000259" key="2">
    <source>
        <dbReference type="PROSITE" id="PS50004"/>
    </source>
</evidence>
<feature type="compositionally biased region" description="Polar residues" evidence="1">
    <location>
        <begin position="46"/>
        <end position="55"/>
    </location>
</feature>
<dbReference type="Gene3D" id="2.60.40.2840">
    <property type="match status" value="1"/>
</dbReference>
<reference evidence="3" key="1">
    <citation type="journal article" date="2023" name="Science">
        <title>Genome structures resolve the early diversification of teleost fishes.</title>
        <authorList>
            <person name="Parey E."/>
            <person name="Louis A."/>
            <person name="Montfort J."/>
            <person name="Bouchez O."/>
            <person name="Roques C."/>
            <person name="Iampietro C."/>
            <person name="Lluch J."/>
            <person name="Castinel A."/>
            <person name="Donnadieu C."/>
            <person name="Desvignes T."/>
            <person name="Floi Bucao C."/>
            <person name="Jouanno E."/>
            <person name="Wen M."/>
            <person name="Mejri S."/>
            <person name="Dirks R."/>
            <person name="Jansen H."/>
            <person name="Henkel C."/>
            <person name="Chen W.J."/>
            <person name="Zahm M."/>
            <person name="Cabau C."/>
            <person name="Klopp C."/>
            <person name="Thompson A.W."/>
            <person name="Robinson-Rechavi M."/>
            <person name="Braasch I."/>
            <person name="Lecointre G."/>
            <person name="Bobe J."/>
            <person name="Postlethwait J.H."/>
            <person name="Berthelot C."/>
            <person name="Roest Crollius H."/>
            <person name="Guiguen Y."/>
        </authorList>
    </citation>
    <scope>NUCLEOTIDE SEQUENCE</scope>
    <source>
        <strain evidence="3">WJC10195</strain>
    </source>
</reference>
<dbReference type="PROSITE" id="PS50004">
    <property type="entry name" value="C2"/>
    <property type="match status" value="1"/>
</dbReference>
<organism evidence="3 4">
    <name type="scientific">Synaphobranchus kaupii</name>
    <name type="common">Kaup's arrowtooth eel</name>
    <dbReference type="NCBI Taxonomy" id="118154"/>
    <lineage>
        <taxon>Eukaryota</taxon>
        <taxon>Metazoa</taxon>
        <taxon>Chordata</taxon>
        <taxon>Craniata</taxon>
        <taxon>Vertebrata</taxon>
        <taxon>Euteleostomi</taxon>
        <taxon>Actinopterygii</taxon>
        <taxon>Neopterygii</taxon>
        <taxon>Teleostei</taxon>
        <taxon>Anguilliformes</taxon>
        <taxon>Synaphobranchidae</taxon>
        <taxon>Synaphobranchus</taxon>
    </lineage>
</organism>
<gene>
    <name evidence="3" type="ORF">SKAU_G00256330</name>
</gene>
<keyword evidence="4" id="KW-1185">Reference proteome</keyword>
<dbReference type="Gene3D" id="2.60.40.150">
    <property type="entry name" value="C2 domain"/>
    <property type="match status" value="1"/>
</dbReference>
<dbReference type="InterPro" id="IPR035892">
    <property type="entry name" value="C2_domain_sf"/>
</dbReference>
<dbReference type="Proteomes" id="UP001152622">
    <property type="component" value="Chromosome 9"/>
</dbReference>
<evidence type="ECO:0000313" key="4">
    <source>
        <dbReference type="Proteomes" id="UP001152622"/>
    </source>
</evidence>
<evidence type="ECO:0000313" key="3">
    <source>
        <dbReference type="EMBL" id="KAJ8350503.1"/>
    </source>
</evidence>
<dbReference type="InterPro" id="IPR000008">
    <property type="entry name" value="C2_dom"/>
</dbReference>
<accession>A0A9Q1F3U1</accession>
<feature type="region of interest" description="Disordered" evidence="1">
    <location>
        <begin position="30"/>
        <end position="55"/>
    </location>
</feature>
<dbReference type="FunFam" id="2.60.40.2840:FF:000001">
    <property type="entry name" value="E3 ubiquitin-protein ligase HECW2 isoform X1"/>
    <property type="match status" value="1"/>
</dbReference>
<proteinExistence type="predicted"/>
<dbReference type="SUPFAM" id="SSF49562">
    <property type="entry name" value="C2 domain (Calcium/lipid-binding domain, CaLB)"/>
    <property type="match status" value="1"/>
</dbReference>
<feature type="domain" description="C2" evidence="2">
    <location>
        <begin position="218"/>
        <end position="348"/>
    </location>
</feature>
<dbReference type="SMART" id="SM00239">
    <property type="entry name" value="C2"/>
    <property type="match status" value="1"/>
</dbReference>
<dbReference type="Pfam" id="PF00168">
    <property type="entry name" value="C2"/>
    <property type="match status" value="1"/>
</dbReference>
<dbReference type="InterPro" id="IPR032348">
    <property type="entry name" value="HECW_N"/>
</dbReference>
<protein>
    <recommendedName>
        <fullName evidence="2">C2 domain-containing protein</fullName>
    </recommendedName>
</protein>
<sequence length="490" mass="52876">MAATAREHLLVVRRRSPHMRYTLSPENLQSLAAQSGGPPEAPALTRANSDTDLVTSDSRSSLTASAYEFTLGRAPNLIISWDIKEEVDATDWIGLYHIDETCPANVWDSKNRGVNGTQRGQIVWRLEPGPYFMEPETKICFKYYHGVSGALRATTPCITIKNPGVLIRTPGRSPHSFMSFSDYRLEVTSVVTLSMFTSIDLWPSCFTTFLGSRLKLEKEGQAQGQSVMEHSRKLVSFTLSDIRALGLKKGMFFNPDPYLKMSIQPGKKSSFPTFAHHGQERRASIIANTTNPVWHGEKYTFVALVTDVLEIEVKDKFAKSGQSSSASWLQFRVEITSTGHEEASPETMGSLLGAAAMNGDPGSPSDDEDLPHPPPGVGRGPSPTGSADSFPGDGARNGEGGAEGREDEEGGGSEGGGAEGGASSHHTLRQVSLNDYLDAIEAPKGPGERPLGAASPKLRSSFPTDTRLSAMLHIDSDEDEEGGGARGRSH</sequence>
<dbReference type="AlphaFoldDB" id="A0A9Q1F3U1"/>